<dbReference type="PRINTS" id="PR00032">
    <property type="entry name" value="HTHARAC"/>
</dbReference>
<evidence type="ECO:0000313" key="5">
    <source>
        <dbReference type="EMBL" id="MBL4933530.1"/>
    </source>
</evidence>
<evidence type="ECO:0000313" key="6">
    <source>
        <dbReference type="Proteomes" id="UP000623681"/>
    </source>
</evidence>
<evidence type="ECO:0000256" key="1">
    <source>
        <dbReference type="ARBA" id="ARBA00023015"/>
    </source>
</evidence>
<accession>A0A937FGI5</accession>
<dbReference type="SUPFAM" id="SSF51215">
    <property type="entry name" value="Regulatory protein AraC"/>
    <property type="match status" value="1"/>
</dbReference>
<dbReference type="AlphaFoldDB" id="A0A937FGI5"/>
<dbReference type="Gene3D" id="1.10.10.60">
    <property type="entry name" value="Homeodomain-like"/>
    <property type="match status" value="2"/>
</dbReference>
<dbReference type="SUPFAM" id="SSF46689">
    <property type="entry name" value="Homeodomain-like"/>
    <property type="match status" value="2"/>
</dbReference>
<gene>
    <name evidence="5" type="ORF">JK634_17190</name>
</gene>
<reference evidence="5" key="1">
    <citation type="submission" date="2021-01" db="EMBL/GenBank/DDBJ databases">
        <title>Genome public.</title>
        <authorList>
            <person name="Liu C."/>
            <person name="Sun Q."/>
        </authorList>
    </citation>
    <scope>NUCLEOTIDE SEQUENCE</scope>
    <source>
        <strain evidence="5">YIM B02565</strain>
    </source>
</reference>
<sequence length="266" mass="31002">METCSLTQSSRQGRIYLEDHLLLFVLSGIYTINLGKQQITVKKNQMVLIKKGVVIEYNKIGDLDYNNTLDYWMFFLKDDLLKHFAKMINIKPGEYKQLVTINVQPMNERLLKYLESIKSYFNENESIDNNLIKLKLLELLYDLAAIDNNFIQQLLQFKPPSSTNITKVLEENIMNPVSLKDLAYLSGRSLSSFKRDFYAIYQVPPAQWIRERKITKAKELLASTSLSITDICFMTGFENLAHFSRIFKKITGSSPTFYRKKTNYEL</sequence>
<dbReference type="PROSITE" id="PS01124">
    <property type="entry name" value="HTH_ARAC_FAMILY_2"/>
    <property type="match status" value="1"/>
</dbReference>
<dbReference type="SMART" id="SM00342">
    <property type="entry name" value="HTH_ARAC"/>
    <property type="match status" value="1"/>
</dbReference>
<keyword evidence="3" id="KW-0804">Transcription</keyword>
<dbReference type="Proteomes" id="UP000623681">
    <property type="component" value="Unassembled WGS sequence"/>
</dbReference>
<keyword evidence="1" id="KW-0805">Transcription regulation</keyword>
<dbReference type="InterPro" id="IPR054015">
    <property type="entry name" value="ExsA-like_N"/>
</dbReference>
<keyword evidence="6" id="KW-1185">Reference proteome</keyword>
<dbReference type="GO" id="GO:0003700">
    <property type="term" value="F:DNA-binding transcription factor activity"/>
    <property type="evidence" value="ECO:0007669"/>
    <property type="project" value="InterPro"/>
</dbReference>
<dbReference type="Pfam" id="PF12833">
    <property type="entry name" value="HTH_18"/>
    <property type="match status" value="1"/>
</dbReference>
<dbReference type="GO" id="GO:0043565">
    <property type="term" value="F:sequence-specific DNA binding"/>
    <property type="evidence" value="ECO:0007669"/>
    <property type="project" value="InterPro"/>
</dbReference>
<keyword evidence="2" id="KW-0238">DNA-binding</keyword>
<proteinExistence type="predicted"/>
<dbReference type="InterPro" id="IPR020449">
    <property type="entry name" value="Tscrpt_reg_AraC-type_HTH"/>
</dbReference>
<evidence type="ECO:0000256" key="2">
    <source>
        <dbReference type="ARBA" id="ARBA00023125"/>
    </source>
</evidence>
<dbReference type="InterPro" id="IPR009057">
    <property type="entry name" value="Homeodomain-like_sf"/>
</dbReference>
<dbReference type="InterPro" id="IPR018062">
    <property type="entry name" value="HTH_AraC-typ_CS"/>
</dbReference>
<dbReference type="InterPro" id="IPR037923">
    <property type="entry name" value="HTH-like"/>
</dbReference>
<protein>
    <submittedName>
        <fullName evidence="5">Helix-turn-helix domain-containing protein</fullName>
    </submittedName>
</protein>
<dbReference type="PROSITE" id="PS00041">
    <property type="entry name" value="HTH_ARAC_FAMILY_1"/>
    <property type="match status" value="1"/>
</dbReference>
<dbReference type="PANTHER" id="PTHR43280">
    <property type="entry name" value="ARAC-FAMILY TRANSCRIPTIONAL REGULATOR"/>
    <property type="match status" value="1"/>
</dbReference>
<dbReference type="Pfam" id="PF22200">
    <property type="entry name" value="ExsA_N"/>
    <property type="match status" value="1"/>
</dbReference>
<organism evidence="5 6">
    <name type="scientific">Clostridium paridis</name>
    <dbReference type="NCBI Taxonomy" id="2803863"/>
    <lineage>
        <taxon>Bacteria</taxon>
        <taxon>Bacillati</taxon>
        <taxon>Bacillota</taxon>
        <taxon>Clostridia</taxon>
        <taxon>Eubacteriales</taxon>
        <taxon>Clostridiaceae</taxon>
        <taxon>Clostridium</taxon>
    </lineage>
</organism>
<dbReference type="InterPro" id="IPR018060">
    <property type="entry name" value="HTH_AraC"/>
</dbReference>
<comment type="caution">
    <text evidence="5">The sequence shown here is derived from an EMBL/GenBank/DDBJ whole genome shotgun (WGS) entry which is preliminary data.</text>
</comment>
<dbReference type="EMBL" id="JAESWA010000025">
    <property type="protein sequence ID" value="MBL4933530.1"/>
    <property type="molecule type" value="Genomic_DNA"/>
</dbReference>
<evidence type="ECO:0000256" key="3">
    <source>
        <dbReference type="ARBA" id="ARBA00023163"/>
    </source>
</evidence>
<name>A0A937FGI5_9CLOT</name>
<dbReference type="PANTHER" id="PTHR43280:SF2">
    <property type="entry name" value="HTH-TYPE TRANSCRIPTIONAL REGULATOR EXSA"/>
    <property type="match status" value="1"/>
</dbReference>
<evidence type="ECO:0000259" key="4">
    <source>
        <dbReference type="PROSITE" id="PS01124"/>
    </source>
</evidence>
<feature type="domain" description="HTH araC/xylS-type" evidence="4">
    <location>
        <begin position="163"/>
        <end position="261"/>
    </location>
</feature>